<keyword evidence="5" id="KW-0808">Transferase</keyword>
<accession>A0A1H8YUT5</accession>
<dbReference type="GO" id="GO:0031647">
    <property type="term" value="P:regulation of protein stability"/>
    <property type="evidence" value="ECO:0007669"/>
    <property type="project" value="UniProtKB-UniRule"/>
</dbReference>
<protein>
    <recommendedName>
        <fullName evidence="4">UDP-N-acetylglucosamine--peptide N-acetylglucosaminyltransferase stabilizing protein GtfB</fullName>
    </recommendedName>
    <alternativeName>
        <fullName evidence="4">Glycosyltransferase stabilizing protein GtfB</fullName>
    </alternativeName>
</protein>
<proteinExistence type="inferred from homology"/>
<dbReference type="UniPathway" id="UPA00378"/>
<keyword evidence="6" id="KW-1185">Reference proteome</keyword>
<comment type="subcellular location">
    <subcellularLocation>
        <location evidence="4">Cell membrane</location>
        <topology evidence="4">Peripheral membrane protein</topology>
    </subcellularLocation>
</comment>
<dbReference type="OrthoDB" id="2136618at2"/>
<dbReference type="GO" id="GO:0017122">
    <property type="term" value="C:protein N-acetylglucosaminyltransferase complex"/>
    <property type="evidence" value="ECO:0007669"/>
    <property type="project" value="UniProtKB-UniRule"/>
</dbReference>
<keyword evidence="2 4" id="KW-1003">Cell membrane</keyword>
<evidence type="ECO:0000256" key="2">
    <source>
        <dbReference type="ARBA" id="ARBA00022475"/>
    </source>
</evidence>
<dbReference type="Proteomes" id="UP000198833">
    <property type="component" value="Unassembled WGS sequence"/>
</dbReference>
<organism evidence="5 6">
    <name type="scientific">Ignavigranum ruoffiae</name>
    <dbReference type="NCBI Taxonomy" id="89093"/>
    <lineage>
        <taxon>Bacteria</taxon>
        <taxon>Bacillati</taxon>
        <taxon>Bacillota</taxon>
        <taxon>Bacilli</taxon>
        <taxon>Lactobacillales</taxon>
        <taxon>Aerococcaceae</taxon>
        <taxon>Ignavigranum</taxon>
    </lineage>
</organism>
<dbReference type="EMBL" id="FOEN01000001">
    <property type="protein sequence ID" value="SEP55843.1"/>
    <property type="molecule type" value="Genomic_DNA"/>
</dbReference>
<dbReference type="NCBIfam" id="TIGR02919">
    <property type="entry name" value="accessory Sec system glycosylation chaperone GtfB"/>
    <property type="match status" value="1"/>
</dbReference>
<dbReference type="STRING" id="89093.SAMN04488558_10110"/>
<dbReference type="RefSeq" id="WP_092569504.1">
    <property type="nucleotide sequence ID" value="NZ_FOEN01000001.1"/>
</dbReference>
<dbReference type="GO" id="GO:0005886">
    <property type="term" value="C:plasma membrane"/>
    <property type="evidence" value="ECO:0007669"/>
    <property type="project" value="UniProtKB-SubCell"/>
</dbReference>
<evidence type="ECO:0000256" key="4">
    <source>
        <dbReference type="HAMAP-Rule" id="MF_01473"/>
    </source>
</evidence>
<comment type="function">
    <text evidence="4">Required for polymorphic O-glycosylation of the serine-rich repeat protein in this bacteria. A stabilizing protein that is part of the accessory SecA2/SecY2 system specifically required to export serine-rich repeat cell wall proteins usually encoded upstream in the same operon. The GtfA-GtfB complex adds GlcNAc from UDP-GlcNAc to the substrate protein, attaching the first sugar residue. Stabilizes the glycosylation activity of GtfA. Has no N-acetylglucosaminyl transferase activity on its own.</text>
</comment>
<dbReference type="InterPro" id="IPR014268">
    <property type="entry name" value="GtfB"/>
</dbReference>
<gene>
    <name evidence="4" type="primary">gtfB</name>
    <name evidence="5" type="ORF">SAMN04488558_10110</name>
</gene>
<evidence type="ECO:0000313" key="5">
    <source>
        <dbReference type="EMBL" id="SEP55843.1"/>
    </source>
</evidence>
<evidence type="ECO:0000256" key="1">
    <source>
        <dbReference type="ARBA" id="ARBA00004922"/>
    </source>
</evidence>
<dbReference type="AlphaFoldDB" id="A0A1H8YUT5"/>
<comment type="similarity">
    <text evidence="4">Belongs to the GtfB family.</text>
</comment>
<sequence length="456" mass="53178">MLNIVDQFGTASRIFLTSMWQAGFNHPTLVLEDDGYLPENVFSVYQYFMGEIDQNFNLNQQIRTARPLYFNEVPVPRFWEISADNHSGQIHEGHHLRGKIFYAEPLHLRLVKRVDWYDETGNVRLVDCYNKFGRKFGEMIFDADQKPVHTIYYHLDGFEVIVFNHVTQDVILNYQGQTYKFNDYLALVRFFLDECAINQEEIIFNSLSYCFFVAHTRKQAKRNILFWQEGIGDHLPGNMLTMLASNHYQSDIIIANPVTYQKILSLVDPAYQRNIHLLGYCYPHAIKVKKGQNILIFTNSDQIEQLDKIVHALPQLEFQIGAITEMSSKLMALEQIENVQLHPNLTQDKINELWEHGDIYLDINRGNEILAAVETAYLQNLVIFAFEETMHNGDYIAGQHRFRLDQVDQLIERLDQVSQDDQQAQLARDRQRVHANEISVKEFQTGLKGVLQREEA</sequence>
<evidence type="ECO:0000313" key="6">
    <source>
        <dbReference type="Proteomes" id="UP000198833"/>
    </source>
</evidence>
<name>A0A1H8YUT5_9LACT</name>
<dbReference type="GO" id="GO:0016740">
    <property type="term" value="F:transferase activity"/>
    <property type="evidence" value="ECO:0007669"/>
    <property type="project" value="UniProtKB-KW"/>
</dbReference>
<evidence type="ECO:0000256" key="3">
    <source>
        <dbReference type="ARBA" id="ARBA00023136"/>
    </source>
</evidence>
<comment type="subunit">
    <text evidence="4">Forms a heterotetramer with 2 subunits each of GtfA and GtfB. Part of the accessory SecA2/SecY2 protein translocation apparatus.</text>
</comment>
<dbReference type="HAMAP" id="MF_01473">
    <property type="entry name" value="GtfB"/>
    <property type="match status" value="1"/>
</dbReference>
<keyword evidence="3 4" id="KW-0472">Membrane</keyword>
<reference evidence="5 6" key="1">
    <citation type="submission" date="2016-10" db="EMBL/GenBank/DDBJ databases">
        <authorList>
            <person name="de Groot N.N."/>
        </authorList>
    </citation>
    <scope>NUCLEOTIDE SEQUENCE [LARGE SCALE GENOMIC DNA]</scope>
    <source>
        <strain evidence="5 6">DSM 15695</strain>
    </source>
</reference>
<comment type="pathway">
    <text evidence="1 4">Protein modification; protein glycosylation.</text>
</comment>